<evidence type="ECO:0000313" key="2">
    <source>
        <dbReference type="EMBL" id="ABM05491.1"/>
    </source>
</evidence>
<reference evidence="2" key="1">
    <citation type="journal article" date="2007" name="Plant J.">
        <title>A functional genetic assay for nuclear trafficking in plants.</title>
        <authorList>
            <person name="Kanneganti T.-D."/>
            <person name="Bai X."/>
            <person name="Tsai C.-W."/>
            <person name="Win J."/>
            <person name="Meulia T."/>
            <person name="Goodin M."/>
            <person name="Kamoun S."/>
            <person name="Hogenhout S.A."/>
        </authorList>
    </citation>
    <scope>NUCLEOTIDE SEQUENCE</scope>
</reference>
<feature type="compositionally biased region" description="Polar residues" evidence="1">
    <location>
        <begin position="65"/>
        <end position="74"/>
    </location>
</feature>
<sequence length="74" mass="8830">MRRKVRRPVVLFWSSTSLISWMNAKERRGEIISRRKISTSCSFRPKRLRTKSTRRRKSCVRSSETPRVTTSTMK</sequence>
<dbReference type="AlphaFoldDB" id="A1YUM2"/>
<evidence type="ECO:0000256" key="1">
    <source>
        <dbReference type="SAM" id="MobiDB-lite"/>
    </source>
</evidence>
<name>A1YUM2_PHYIN</name>
<organism evidence="2">
    <name type="scientific">Phytophthora infestans</name>
    <name type="common">Potato late blight agent</name>
    <name type="synonym">Botrytis infestans</name>
    <dbReference type="NCBI Taxonomy" id="4787"/>
    <lineage>
        <taxon>Eukaryota</taxon>
        <taxon>Sar</taxon>
        <taxon>Stramenopiles</taxon>
        <taxon>Oomycota</taxon>
        <taxon>Peronosporomycetes</taxon>
        <taxon>Peronosporales</taxon>
        <taxon>Peronosporaceae</taxon>
        <taxon>Phytophthora</taxon>
    </lineage>
</organism>
<protein>
    <submittedName>
        <fullName evidence="2">NUK12</fullName>
    </submittedName>
</protein>
<proteinExistence type="evidence at transcript level"/>
<feature type="region of interest" description="Disordered" evidence="1">
    <location>
        <begin position="47"/>
        <end position="74"/>
    </location>
</feature>
<accession>A1YUM2</accession>
<dbReference type="EMBL" id="EF137257">
    <property type="protein sequence ID" value="ABM05491.1"/>
    <property type="molecule type" value="mRNA"/>
</dbReference>
<feature type="compositionally biased region" description="Basic residues" evidence="1">
    <location>
        <begin position="47"/>
        <end position="59"/>
    </location>
</feature>